<protein>
    <submittedName>
        <fullName evidence="2">Uncharacterized protein</fullName>
    </submittedName>
</protein>
<dbReference type="PANTHER" id="PTHR45661:SF3">
    <property type="entry name" value="IG-LIKE DOMAIN-CONTAINING PROTEIN"/>
    <property type="match status" value="1"/>
</dbReference>
<dbReference type="SUPFAM" id="SSF52058">
    <property type="entry name" value="L domain-like"/>
    <property type="match status" value="1"/>
</dbReference>
<feature type="region of interest" description="Disordered" evidence="1">
    <location>
        <begin position="1"/>
        <end position="47"/>
    </location>
</feature>
<gene>
    <name evidence="2" type="ORF">TrST_g4657</name>
</gene>
<evidence type="ECO:0000256" key="1">
    <source>
        <dbReference type="SAM" id="MobiDB-lite"/>
    </source>
</evidence>
<feature type="compositionally biased region" description="Basic and acidic residues" evidence="1">
    <location>
        <begin position="31"/>
        <end position="41"/>
    </location>
</feature>
<keyword evidence="3" id="KW-1185">Reference proteome</keyword>
<proteinExistence type="predicted"/>
<organism evidence="2 3">
    <name type="scientific">Triparma strigata</name>
    <dbReference type="NCBI Taxonomy" id="1606541"/>
    <lineage>
        <taxon>Eukaryota</taxon>
        <taxon>Sar</taxon>
        <taxon>Stramenopiles</taxon>
        <taxon>Ochrophyta</taxon>
        <taxon>Bolidophyceae</taxon>
        <taxon>Parmales</taxon>
        <taxon>Triparmaceae</taxon>
        <taxon>Triparma</taxon>
    </lineage>
</organism>
<comment type="caution">
    <text evidence="2">The sequence shown here is derived from an EMBL/GenBank/DDBJ whole genome shotgun (WGS) entry which is preliminary data.</text>
</comment>
<evidence type="ECO:0000313" key="2">
    <source>
        <dbReference type="EMBL" id="GMH55290.1"/>
    </source>
</evidence>
<dbReference type="EMBL" id="BRXY01000033">
    <property type="protein sequence ID" value="GMH55290.1"/>
    <property type="molecule type" value="Genomic_DNA"/>
</dbReference>
<dbReference type="AlphaFoldDB" id="A0A9W6ZRP0"/>
<dbReference type="Gene3D" id="3.80.10.10">
    <property type="entry name" value="Ribonuclease Inhibitor"/>
    <property type="match status" value="1"/>
</dbReference>
<dbReference type="InterPro" id="IPR032675">
    <property type="entry name" value="LRR_dom_sf"/>
</dbReference>
<reference evidence="3" key="1">
    <citation type="journal article" date="2023" name="Commun. Biol.">
        <title>Genome analysis of Parmales, the sister group of diatoms, reveals the evolutionary specialization of diatoms from phago-mixotrophs to photoautotrophs.</title>
        <authorList>
            <person name="Ban H."/>
            <person name="Sato S."/>
            <person name="Yoshikawa S."/>
            <person name="Yamada K."/>
            <person name="Nakamura Y."/>
            <person name="Ichinomiya M."/>
            <person name="Sato N."/>
            <person name="Blanc-Mathieu R."/>
            <person name="Endo H."/>
            <person name="Kuwata A."/>
            <person name="Ogata H."/>
        </authorList>
    </citation>
    <scope>NUCLEOTIDE SEQUENCE [LARGE SCALE GENOMIC DNA]</scope>
    <source>
        <strain evidence="3">NIES 3701</strain>
    </source>
</reference>
<evidence type="ECO:0000313" key="3">
    <source>
        <dbReference type="Proteomes" id="UP001165085"/>
    </source>
</evidence>
<dbReference type="Pfam" id="PF13306">
    <property type="entry name" value="LRR_5"/>
    <property type="match status" value="1"/>
</dbReference>
<dbReference type="InterPro" id="IPR053139">
    <property type="entry name" value="Surface_bspA-like"/>
</dbReference>
<dbReference type="InterPro" id="IPR026906">
    <property type="entry name" value="LRR_5"/>
</dbReference>
<sequence length="261" mass="29505">MSKRTSEDFSNAIEIPDPNELESVDDEEEVHEGSKEPDSKESAAGGGDDFMHTDDFRRLFVQFVMPDTLVSMRWLDKKWRKVVEKKLIEFEEDEPFGGIIVHGGNNISYDEAYYGARKFRMEQVTKVVFLLNTTKVGDHVFWGAKNLISIDLPVGISSIGDCSFLGCNSLKVVTFPKSLTIIGRFSFQYCSSLESVDLFHTKVQELGVNAFHQCTSLKSMKIPDSLQKLGNHVFYRSLKLVPSEIRTSDNNAVVAYLRSIQ</sequence>
<feature type="compositionally biased region" description="Acidic residues" evidence="1">
    <location>
        <begin position="17"/>
        <end position="30"/>
    </location>
</feature>
<accession>A0A9W6ZRP0</accession>
<dbReference type="OrthoDB" id="9229163at2759"/>
<dbReference type="Proteomes" id="UP001165085">
    <property type="component" value="Unassembled WGS sequence"/>
</dbReference>
<dbReference type="PANTHER" id="PTHR45661">
    <property type="entry name" value="SURFACE ANTIGEN"/>
    <property type="match status" value="1"/>
</dbReference>
<name>A0A9W6ZRP0_9STRA</name>